<gene>
    <name evidence="1" type="ORF">NPIL_64641</name>
</gene>
<comment type="caution">
    <text evidence="1">The sequence shown here is derived from an EMBL/GenBank/DDBJ whole genome shotgun (WGS) entry which is preliminary data.</text>
</comment>
<organism evidence="1 2">
    <name type="scientific">Nephila pilipes</name>
    <name type="common">Giant wood spider</name>
    <name type="synonym">Nephila maculata</name>
    <dbReference type="NCBI Taxonomy" id="299642"/>
    <lineage>
        <taxon>Eukaryota</taxon>
        <taxon>Metazoa</taxon>
        <taxon>Ecdysozoa</taxon>
        <taxon>Arthropoda</taxon>
        <taxon>Chelicerata</taxon>
        <taxon>Arachnida</taxon>
        <taxon>Araneae</taxon>
        <taxon>Araneomorphae</taxon>
        <taxon>Entelegynae</taxon>
        <taxon>Araneoidea</taxon>
        <taxon>Nephilidae</taxon>
        <taxon>Nephila</taxon>
    </lineage>
</organism>
<protein>
    <submittedName>
        <fullName evidence="1">Uncharacterized protein</fullName>
    </submittedName>
</protein>
<evidence type="ECO:0000313" key="1">
    <source>
        <dbReference type="EMBL" id="GFT04267.1"/>
    </source>
</evidence>
<proteinExistence type="predicted"/>
<accession>A0A8X6NBN0</accession>
<dbReference type="Proteomes" id="UP000887013">
    <property type="component" value="Unassembled WGS sequence"/>
</dbReference>
<dbReference type="EMBL" id="BMAW01102429">
    <property type="protein sequence ID" value="GFT04267.1"/>
    <property type="molecule type" value="Genomic_DNA"/>
</dbReference>
<name>A0A8X6NBN0_NEPPI</name>
<reference evidence="1" key="1">
    <citation type="submission" date="2020-08" db="EMBL/GenBank/DDBJ databases">
        <title>Multicomponent nature underlies the extraordinary mechanical properties of spider dragline silk.</title>
        <authorList>
            <person name="Kono N."/>
            <person name="Nakamura H."/>
            <person name="Mori M."/>
            <person name="Yoshida Y."/>
            <person name="Ohtoshi R."/>
            <person name="Malay A.D."/>
            <person name="Moran D.A.P."/>
            <person name="Tomita M."/>
            <person name="Numata K."/>
            <person name="Arakawa K."/>
        </authorList>
    </citation>
    <scope>NUCLEOTIDE SEQUENCE</scope>
</reference>
<sequence length="89" mass="10220">MNLILCEPYYMWFCVVVQEQNTSIQEPWFLSSNGGSEFDEGEESKDNYTFASQNTVVITFLMEGDTLKFLFLGNCHASKFGTHLADTFR</sequence>
<keyword evidence="2" id="KW-1185">Reference proteome</keyword>
<dbReference type="AlphaFoldDB" id="A0A8X6NBN0"/>
<evidence type="ECO:0000313" key="2">
    <source>
        <dbReference type="Proteomes" id="UP000887013"/>
    </source>
</evidence>